<dbReference type="EMBL" id="JAVRBG010000001">
    <property type="protein sequence ID" value="MDT0293145.1"/>
    <property type="molecule type" value="Genomic_DNA"/>
</dbReference>
<dbReference type="PANTHER" id="PTHR30535">
    <property type="entry name" value="VITAMIN B12-BINDING PROTEIN"/>
    <property type="match status" value="1"/>
</dbReference>
<evidence type="ECO:0000256" key="1">
    <source>
        <dbReference type="ARBA" id="ARBA00022729"/>
    </source>
</evidence>
<gene>
    <name evidence="3" type="ORF">RLT85_00685</name>
</gene>
<dbReference type="SUPFAM" id="SSF53807">
    <property type="entry name" value="Helical backbone' metal receptor"/>
    <property type="match status" value="1"/>
</dbReference>
<comment type="caution">
    <text evidence="3">The sequence shown here is derived from an EMBL/GenBank/DDBJ whole genome shotgun (WGS) entry which is preliminary data.</text>
</comment>
<name>A0ABU2KEL7_9FLAO</name>
<dbReference type="Gene3D" id="3.40.50.1980">
    <property type="entry name" value="Nitrogenase molybdenum iron protein domain"/>
    <property type="match status" value="2"/>
</dbReference>
<keyword evidence="4" id="KW-1185">Reference proteome</keyword>
<dbReference type="NCBIfam" id="NF038402">
    <property type="entry name" value="TroA_like"/>
    <property type="match status" value="1"/>
</dbReference>
<feature type="domain" description="Fe/B12 periplasmic-binding" evidence="2">
    <location>
        <begin position="20"/>
        <end position="262"/>
    </location>
</feature>
<reference evidence="4" key="1">
    <citation type="submission" date="2023-07" db="EMBL/GenBank/DDBJ databases">
        <title>Isolating and identifying novel microbial strains from the Mariana Trench.</title>
        <authorList>
            <person name="Fu H."/>
        </authorList>
    </citation>
    <scope>NUCLEOTIDE SEQUENCE [LARGE SCALE GENOMIC DNA]</scope>
    <source>
        <strain evidence="4">T-y2</strain>
    </source>
</reference>
<dbReference type="Pfam" id="PF01497">
    <property type="entry name" value="Peripla_BP_2"/>
    <property type="match status" value="1"/>
</dbReference>
<dbReference type="PROSITE" id="PS50983">
    <property type="entry name" value="FE_B12_PBP"/>
    <property type="match status" value="1"/>
</dbReference>
<keyword evidence="3" id="KW-0675">Receptor</keyword>
<dbReference type="InterPro" id="IPR050902">
    <property type="entry name" value="ABC_Transporter_SBP"/>
</dbReference>
<dbReference type="Proteomes" id="UP001182991">
    <property type="component" value="Unassembled WGS sequence"/>
</dbReference>
<dbReference type="InterPro" id="IPR054828">
    <property type="entry name" value="Vit_B12_bind_prot"/>
</dbReference>
<proteinExistence type="predicted"/>
<evidence type="ECO:0000313" key="3">
    <source>
        <dbReference type="EMBL" id="MDT0293145.1"/>
    </source>
</evidence>
<dbReference type="InterPro" id="IPR002491">
    <property type="entry name" value="ABC_transptr_periplasmic_BD"/>
</dbReference>
<sequence length="262" mass="30772">MPLFKDQLLREIHLEETPQRIVSLVPSQTELLVDLGLEENVLGITKFCVHPAHLRDEKEIVGGTKSVHLDEIKAIHPDIILCNKEENTAEMVEELEKIAPVHVSKMHTLEDSYVLIEQYGELFQVAKKASELIKSIQQEHRNFQKIIADKPIKKVAYFIWKDPYMVAGGNTFIDYLLHENKFENVFHEISRYPEVELQNLPDLDYILLSSEPFPFSEKHIKYFEEFVPKEKIKFVDGEYFSWYGSRLEKAFSYFSKWHETEN</sequence>
<evidence type="ECO:0000259" key="2">
    <source>
        <dbReference type="PROSITE" id="PS50983"/>
    </source>
</evidence>
<keyword evidence="1" id="KW-0732">Signal</keyword>
<dbReference type="RefSeq" id="WP_311400119.1">
    <property type="nucleotide sequence ID" value="NZ_JAVRBG010000001.1"/>
</dbReference>
<accession>A0ABU2KEL7</accession>
<evidence type="ECO:0000313" key="4">
    <source>
        <dbReference type="Proteomes" id="UP001182991"/>
    </source>
</evidence>
<dbReference type="PANTHER" id="PTHR30535:SF34">
    <property type="entry name" value="MOLYBDATE-BINDING PROTEIN MOLA"/>
    <property type="match status" value="1"/>
</dbReference>
<organism evidence="3 4">
    <name type="scientific">Mesonia ostreae</name>
    <dbReference type="NCBI Taxonomy" id="861110"/>
    <lineage>
        <taxon>Bacteria</taxon>
        <taxon>Pseudomonadati</taxon>
        <taxon>Bacteroidota</taxon>
        <taxon>Flavobacteriia</taxon>
        <taxon>Flavobacteriales</taxon>
        <taxon>Flavobacteriaceae</taxon>
        <taxon>Mesonia</taxon>
    </lineage>
</organism>
<protein>
    <submittedName>
        <fullName evidence="3">Helical backbone metal receptor</fullName>
    </submittedName>
</protein>